<protein>
    <submittedName>
        <fullName evidence="1">Uncharacterized protein</fullName>
    </submittedName>
</protein>
<dbReference type="RefSeq" id="WP_179408850.1">
    <property type="nucleotide sequence ID" value="NZ_BMGF01000014.1"/>
</dbReference>
<reference evidence="1 2" key="1">
    <citation type="submission" date="2020-07" db="EMBL/GenBank/DDBJ databases">
        <title>Genomic Encyclopedia of Type Strains, Phase IV (KMG-IV): sequencing the most valuable type-strain genomes for metagenomic binning, comparative biology and taxonomic classification.</title>
        <authorList>
            <person name="Goeker M."/>
        </authorList>
    </citation>
    <scope>NUCLEOTIDE SEQUENCE [LARGE SCALE GENOMIC DNA]</scope>
    <source>
        <strain evidence="1 2">DSM 29043</strain>
    </source>
</reference>
<sequence length="152" mass="17475">MQPLFLKYDRDALRETFFDHSWIMTYNGFRNARVMAFDRPTRLATEGDDLRFAETKDDWTLDEVVMPLKAAARYGDFRNWEEPPLTELESAITQFAEFEREIVKGPAVRRGDAVYWASWGKAPLYRAGAFDAFREAVANLEGLANALAAGRR</sequence>
<evidence type="ECO:0000313" key="1">
    <source>
        <dbReference type="EMBL" id="NYH97082.1"/>
    </source>
</evidence>
<organism evidence="1 2">
    <name type="scientific">Novosphingobium marinum</name>
    <dbReference type="NCBI Taxonomy" id="1514948"/>
    <lineage>
        <taxon>Bacteria</taxon>
        <taxon>Pseudomonadati</taxon>
        <taxon>Pseudomonadota</taxon>
        <taxon>Alphaproteobacteria</taxon>
        <taxon>Sphingomonadales</taxon>
        <taxon>Sphingomonadaceae</taxon>
        <taxon>Novosphingobium</taxon>
    </lineage>
</organism>
<comment type="caution">
    <text evidence="1">The sequence shown here is derived from an EMBL/GenBank/DDBJ whole genome shotgun (WGS) entry which is preliminary data.</text>
</comment>
<gene>
    <name evidence="1" type="ORF">FHS75_003443</name>
</gene>
<dbReference type="Proteomes" id="UP000522081">
    <property type="component" value="Unassembled WGS sequence"/>
</dbReference>
<evidence type="ECO:0000313" key="2">
    <source>
        <dbReference type="Proteomes" id="UP000522081"/>
    </source>
</evidence>
<accession>A0A7Y9XYU5</accession>
<keyword evidence="2" id="KW-1185">Reference proteome</keyword>
<dbReference type="EMBL" id="JACBZF010000012">
    <property type="protein sequence ID" value="NYH97082.1"/>
    <property type="molecule type" value="Genomic_DNA"/>
</dbReference>
<dbReference type="AlphaFoldDB" id="A0A7Y9XYU5"/>
<name>A0A7Y9XYU5_9SPHN</name>
<proteinExistence type="predicted"/>